<gene>
    <name evidence="4" type="ORF">E4U09_004994</name>
</gene>
<name>A0A9P7QCM5_9HYPO</name>
<protein>
    <recommendedName>
        <fullName evidence="3">HNH nuclease domain-containing protein</fullName>
    </recommendedName>
</protein>
<feature type="region of interest" description="Disordered" evidence="2">
    <location>
        <begin position="1"/>
        <end position="25"/>
    </location>
</feature>
<evidence type="ECO:0000259" key="3">
    <source>
        <dbReference type="Pfam" id="PF13391"/>
    </source>
</evidence>
<proteinExistence type="predicted"/>
<feature type="compositionally biased region" description="Polar residues" evidence="2">
    <location>
        <begin position="1"/>
        <end position="15"/>
    </location>
</feature>
<dbReference type="Pfam" id="PF13391">
    <property type="entry name" value="HNH_2"/>
    <property type="match status" value="1"/>
</dbReference>
<reference evidence="4 5" key="1">
    <citation type="journal article" date="2020" name="bioRxiv">
        <title>Whole genome comparisons of ergot fungi reveals the divergence and evolution of species within the genus Claviceps are the result of varying mechanisms driving genome evolution and host range expansion.</title>
        <authorList>
            <person name="Wyka S.A."/>
            <person name="Mondo S.J."/>
            <person name="Liu M."/>
            <person name="Dettman J."/>
            <person name="Nalam V."/>
            <person name="Broders K.D."/>
        </authorList>
    </citation>
    <scope>NUCLEOTIDE SEQUENCE [LARGE SCALE GENOMIC DNA]</scope>
    <source>
        <strain evidence="4 5">Clav52</strain>
    </source>
</reference>
<evidence type="ECO:0000313" key="5">
    <source>
        <dbReference type="Proteomes" id="UP000707071"/>
    </source>
</evidence>
<evidence type="ECO:0000256" key="2">
    <source>
        <dbReference type="SAM" id="MobiDB-lite"/>
    </source>
</evidence>
<keyword evidence="1" id="KW-0175">Coiled coil</keyword>
<dbReference type="Proteomes" id="UP000707071">
    <property type="component" value="Unassembled WGS sequence"/>
</dbReference>
<accession>A0A9P7QCM5</accession>
<evidence type="ECO:0000256" key="1">
    <source>
        <dbReference type="SAM" id="Coils"/>
    </source>
</evidence>
<dbReference type="InterPro" id="IPR003615">
    <property type="entry name" value="HNH_nuc"/>
</dbReference>
<comment type="caution">
    <text evidence="4">The sequence shown here is derived from an EMBL/GenBank/DDBJ whole genome shotgun (WGS) entry which is preliminary data.</text>
</comment>
<evidence type="ECO:0000313" key="4">
    <source>
        <dbReference type="EMBL" id="KAG6289428.1"/>
    </source>
</evidence>
<sequence length="460" mass="52518">MSDSSPPIGTTTGSPKGSPPALAIRPRRLDTSRLEIEHLHGIIETARRASQQLKDAFKALQREVEPYIAPDQELPEVDPKASLRLASLGIELALAEKETIRLERELKASERDAGTISPQMAKKRLRENGQRYFSAGDDLWRHKKKKMRLDNPKPEEVPILDIRRDGVSQCILALYRKLDGAGKGTPRKRSKDWRQDALHYYKANGAEGSEVWCHVSGRWYVKEFVKAAHIVPHFLDFEGVGELLFGERAQSLERAGNALLLSKRIESWFDKYHLVIVPVDATENPITRWRTDVISPSIMNERYGDGDLRALELDGRELTFHNEKRPVSRFLYFHFFMALVRIKDIQQTGWQDTWARYYDQRPFPTPGRYLRKSMLMALACHFETTDLQVMNSWLTDNGFETPLTLTNDEVVETARRVHLAVEDRAIRAEDGNDNGSDDESDDGSDNNDSSEEEESGLSQD</sequence>
<dbReference type="EMBL" id="SRRH01000408">
    <property type="protein sequence ID" value="KAG6289428.1"/>
    <property type="molecule type" value="Genomic_DNA"/>
</dbReference>
<feature type="domain" description="HNH nuclease" evidence="3">
    <location>
        <begin position="213"/>
        <end position="277"/>
    </location>
</feature>
<feature type="coiled-coil region" evidence="1">
    <location>
        <begin position="43"/>
        <end position="112"/>
    </location>
</feature>
<feature type="region of interest" description="Disordered" evidence="2">
    <location>
        <begin position="423"/>
        <end position="460"/>
    </location>
</feature>
<organism evidence="4 5">
    <name type="scientific">Claviceps aff. purpurea</name>
    <dbReference type="NCBI Taxonomy" id="1967640"/>
    <lineage>
        <taxon>Eukaryota</taxon>
        <taxon>Fungi</taxon>
        <taxon>Dikarya</taxon>
        <taxon>Ascomycota</taxon>
        <taxon>Pezizomycotina</taxon>
        <taxon>Sordariomycetes</taxon>
        <taxon>Hypocreomycetidae</taxon>
        <taxon>Hypocreales</taxon>
        <taxon>Clavicipitaceae</taxon>
        <taxon>Claviceps</taxon>
    </lineage>
</organism>
<keyword evidence="5" id="KW-1185">Reference proteome</keyword>
<dbReference type="AlphaFoldDB" id="A0A9P7QCM5"/>
<feature type="compositionally biased region" description="Acidic residues" evidence="2">
    <location>
        <begin position="431"/>
        <end position="460"/>
    </location>
</feature>